<protein>
    <recommendedName>
        <fullName evidence="4">TIGR02611 family protein</fullName>
    </recommendedName>
</protein>
<feature type="transmembrane region" description="Helical" evidence="1">
    <location>
        <begin position="54"/>
        <end position="74"/>
    </location>
</feature>
<dbReference type="EMBL" id="CP036402">
    <property type="protein sequence ID" value="QBI21098.1"/>
    <property type="molecule type" value="Genomic_DNA"/>
</dbReference>
<keyword evidence="1" id="KW-1133">Transmembrane helix</keyword>
<evidence type="ECO:0000256" key="1">
    <source>
        <dbReference type="SAM" id="Phobius"/>
    </source>
</evidence>
<organism evidence="2 3">
    <name type="scientific">Egibacter rhizosphaerae</name>
    <dbReference type="NCBI Taxonomy" id="1670831"/>
    <lineage>
        <taxon>Bacteria</taxon>
        <taxon>Bacillati</taxon>
        <taxon>Actinomycetota</taxon>
        <taxon>Nitriliruptoria</taxon>
        <taxon>Egibacterales</taxon>
        <taxon>Egibacteraceae</taxon>
        <taxon>Egibacter</taxon>
    </lineage>
</organism>
<reference evidence="2 3" key="1">
    <citation type="submission" date="2019-01" db="EMBL/GenBank/DDBJ databases">
        <title>Egibacter rhizosphaerae EGI 80759T.</title>
        <authorList>
            <person name="Chen D.-D."/>
            <person name="Tian Y."/>
            <person name="Jiao J.-Y."/>
            <person name="Zhang X.-T."/>
            <person name="Zhang Y.-G."/>
            <person name="Zhang Y."/>
            <person name="Xiao M."/>
            <person name="Shu W.-S."/>
            <person name="Li W.-J."/>
        </authorList>
    </citation>
    <scope>NUCLEOTIDE SEQUENCE [LARGE SCALE GENOMIC DNA]</scope>
    <source>
        <strain evidence="2 3">EGI 80759</strain>
    </source>
</reference>
<accession>A0A411YIK3</accession>
<dbReference type="InterPro" id="IPR019099">
    <property type="entry name" value="Uncharacterised_PGPGW_TM"/>
</dbReference>
<dbReference type="KEGG" id="erz:ER308_16975"/>
<dbReference type="Pfam" id="PF09656">
    <property type="entry name" value="PGPGW"/>
    <property type="match status" value="1"/>
</dbReference>
<dbReference type="Proteomes" id="UP000291469">
    <property type="component" value="Chromosome"/>
</dbReference>
<dbReference type="OrthoDB" id="3295542at2"/>
<dbReference type="RefSeq" id="WP_131156091.1">
    <property type="nucleotide sequence ID" value="NZ_CP036402.1"/>
</dbReference>
<dbReference type="AlphaFoldDB" id="A0A411YIK3"/>
<name>A0A411YIK3_9ACTN</name>
<evidence type="ECO:0008006" key="4">
    <source>
        <dbReference type="Google" id="ProtNLM"/>
    </source>
</evidence>
<evidence type="ECO:0000313" key="3">
    <source>
        <dbReference type="Proteomes" id="UP000291469"/>
    </source>
</evidence>
<evidence type="ECO:0000313" key="2">
    <source>
        <dbReference type="EMBL" id="QBI21098.1"/>
    </source>
</evidence>
<keyword evidence="1" id="KW-0812">Transmembrane</keyword>
<keyword evidence="3" id="KW-1185">Reference proteome</keyword>
<gene>
    <name evidence="2" type="ORF">ER308_16975</name>
</gene>
<sequence>MDRESTRWVDRKIGRARGLVDSHGKVFRVMWVAVGVIVVAAGLAMTVFPGPVTVVVPLGLAMLAAVFGWARWLLLRTVEHGTEAKERFDRASLWVKALTVAASAAIAAAVLALMLL</sequence>
<proteinExistence type="predicted"/>
<feature type="transmembrane region" description="Helical" evidence="1">
    <location>
        <begin position="94"/>
        <end position="115"/>
    </location>
</feature>
<feature type="transmembrane region" description="Helical" evidence="1">
    <location>
        <begin position="26"/>
        <end position="48"/>
    </location>
</feature>
<keyword evidence="1" id="KW-0472">Membrane</keyword>